<dbReference type="SMART" id="SM00367">
    <property type="entry name" value="LRR_CC"/>
    <property type="match status" value="5"/>
</dbReference>
<name>A0A6A5BWZ5_NAEFO</name>
<dbReference type="InterPro" id="IPR006553">
    <property type="entry name" value="Leu-rich_rpt_Cys-con_subtyp"/>
</dbReference>
<dbReference type="PROSITE" id="PS51450">
    <property type="entry name" value="LRR"/>
    <property type="match status" value="2"/>
</dbReference>
<dbReference type="GO" id="GO:0031267">
    <property type="term" value="F:small GTPase binding"/>
    <property type="evidence" value="ECO:0007669"/>
    <property type="project" value="TreeGrafter"/>
</dbReference>
<dbReference type="Pfam" id="PF13516">
    <property type="entry name" value="LRR_6"/>
    <property type="match status" value="6"/>
</dbReference>
<dbReference type="GO" id="GO:0005829">
    <property type="term" value="C:cytosol"/>
    <property type="evidence" value="ECO:0007669"/>
    <property type="project" value="TreeGrafter"/>
</dbReference>
<reference evidence="1 2" key="1">
    <citation type="journal article" date="2019" name="Sci. Rep.">
        <title>Nanopore sequencing improves the draft genome of the human pathogenic amoeba Naegleria fowleri.</title>
        <authorList>
            <person name="Liechti N."/>
            <person name="Schurch N."/>
            <person name="Bruggmann R."/>
            <person name="Wittwer M."/>
        </authorList>
    </citation>
    <scope>NUCLEOTIDE SEQUENCE [LARGE SCALE GENOMIC DNA]</scope>
    <source>
        <strain evidence="1 2">ATCC 30894</strain>
    </source>
</reference>
<dbReference type="PANTHER" id="PTHR24113">
    <property type="entry name" value="RAN GTPASE-ACTIVATING PROTEIN 1"/>
    <property type="match status" value="1"/>
</dbReference>
<dbReference type="OrthoDB" id="120976at2759"/>
<dbReference type="GO" id="GO:0006913">
    <property type="term" value="P:nucleocytoplasmic transport"/>
    <property type="evidence" value="ECO:0007669"/>
    <property type="project" value="TreeGrafter"/>
</dbReference>
<dbReference type="InterPro" id="IPR027038">
    <property type="entry name" value="RanGap"/>
</dbReference>
<evidence type="ECO:0000313" key="1">
    <source>
        <dbReference type="EMBL" id="KAF0979856.1"/>
    </source>
</evidence>
<dbReference type="GO" id="GO:0048471">
    <property type="term" value="C:perinuclear region of cytoplasm"/>
    <property type="evidence" value="ECO:0007669"/>
    <property type="project" value="TreeGrafter"/>
</dbReference>
<dbReference type="RefSeq" id="XP_044564569.1">
    <property type="nucleotide sequence ID" value="XM_044700350.1"/>
</dbReference>
<dbReference type="Proteomes" id="UP000444721">
    <property type="component" value="Unassembled WGS sequence"/>
</dbReference>
<dbReference type="GO" id="GO:0005096">
    <property type="term" value="F:GTPase activator activity"/>
    <property type="evidence" value="ECO:0007669"/>
    <property type="project" value="InterPro"/>
</dbReference>
<organism evidence="1 2">
    <name type="scientific">Naegleria fowleri</name>
    <name type="common">Brain eating amoeba</name>
    <dbReference type="NCBI Taxonomy" id="5763"/>
    <lineage>
        <taxon>Eukaryota</taxon>
        <taxon>Discoba</taxon>
        <taxon>Heterolobosea</taxon>
        <taxon>Tetramitia</taxon>
        <taxon>Eutetramitia</taxon>
        <taxon>Vahlkampfiidae</taxon>
        <taxon>Naegleria</taxon>
    </lineage>
</organism>
<protein>
    <recommendedName>
        <fullName evidence="3">F-box domain-containing protein</fullName>
    </recommendedName>
</protein>
<dbReference type="GeneID" id="68108227"/>
<dbReference type="SMART" id="SM00365">
    <property type="entry name" value="LRR_SD22"/>
    <property type="match status" value="3"/>
</dbReference>
<dbReference type="InterPro" id="IPR001611">
    <property type="entry name" value="Leu-rich_rpt"/>
</dbReference>
<dbReference type="EMBL" id="VFQX01000022">
    <property type="protein sequence ID" value="KAF0979856.1"/>
    <property type="molecule type" value="Genomic_DNA"/>
</dbReference>
<gene>
    <name evidence="1" type="ORF">FDP41_001009</name>
</gene>
<evidence type="ECO:0000313" key="2">
    <source>
        <dbReference type="Proteomes" id="UP000444721"/>
    </source>
</evidence>
<proteinExistence type="predicted"/>
<dbReference type="SUPFAM" id="SSF52047">
    <property type="entry name" value="RNI-like"/>
    <property type="match status" value="1"/>
</dbReference>
<dbReference type="PANTHER" id="PTHR24113:SF15">
    <property type="entry name" value="NACHT DOMAIN-CONTAINING PROTEIN"/>
    <property type="match status" value="1"/>
</dbReference>
<dbReference type="GO" id="GO:0005634">
    <property type="term" value="C:nucleus"/>
    <property type="evidence" value="ECO:0007669"/>
    <property type="project" value="TreeGrafter"/>
</dbReference>
<dbReference type="Gene3D" id="3.80.10.10">
    <property type="entry name" value="Ribonuclease Inhibitor"/>
    <property type="match status" value="2"/>
</dbReference>
<sequence>MISSTSGLKKRTNRCSSSLVSSSDLSELDPPKKLKSNDWFELNDYDPHREGDHHLASSFQNLEWMDDLVCSHILQFLSPRLIFLQYRRVCKQWLAFSRRLKYSFRNIENEEEFNFLRKFLKMGYQIKDLEVSHITTIEMEEWDDLSRSLMKHARLTCLKITKCKIIDACIHKIFSLQNTTQQLTQLDLQGNSISNEGAQTISRCQHLNKLTYLNISMNCMIGDEGIHELTTSGMLENLQSFILQRTNCSVRGVKSVALLNNLTHLDMSKNSISAEGVSNLVQNVVLCLNLRVLKMCHCGLRSAGINSLVSAEFHFTNLRHLDLEWNRLEDEGIQTLSSSPLLKQVRYLNLKLNGLSDKGAQCIADSRYVISLTALNLGQNRISNVGALALLRSEVLRPRLQMLNLELNNINENKKVENQLKQEPNYDEELCDRMNSRVEEHLTVCLLKIKVDFFFWAGF</sequence>
<accession>A0A6A5BWZ5</accession>
<dbReference type="InterPro" id="IPR032675">
    <property type="entry name" value="LRR_dom_sf"/>
</dbReference>
<dbReference type="AlphaFoldDB" id="A0A6A5BWZ5"/>
<evidence type="ECO:0008006" key="3">
    <source>
        <dbReference type="Google" id="ProtNLM"/>
    </source>
</evidence>
<dbReference type="VEuPathDB" id="AmoebaDB:FDP41_001009"/>
<dbReference type="VEuPathDB" id="AmoebaDB:NfTy_049980"/>
<keyword evidence="2" id="KW-1185">Reference proteome</keyword>
<comment type="caution">
    <text evidence="1">The sequence shown here is derived from an EMBL/GenBank/DDBJ whole genome shotgun (WGS) entry which is preliminary data.</text>
</comment>
<dbReference type="VEuPathDB" id="AmoebaDB:NF0013620"/>